<reference evidence="8" key="2">
    <citation type="submission" date="2013-07" db="EMBL/GenBank/DDBJ databases">
        <authorList>
            <consortium name="The Broad Institute Genome Sequencing Platform"/>
            <person name="Cuomo C."/>
            <person name="Litvintseva A."/>
            <person name="Chen Y."/>
            <person name="Heitman J."/>
            <person name="Sun S."/>
            <person name="Springer D."/>
            <person name="Dromer F."/>
            <person name="Young S.K."/>
            <person name="Zeng Q."/>
            <person name="Gargeya S."/>
            <person name="Fitzgerald M."/>
            <person name="Abouelleil A."/>
            <person name="Alvarado L."/>
            <person name="Berlin A.M."/>
            <person name="Chapman S.B."/>
            <person name="Dewar J."/>
            <person name="Goldberg J."/>
            <person name="Griggs A."/>
            <person name="Gujja S."/>
            <person name="Hansen M."/>
            <person name="Howarth C."/>
            <person name="Imamovic A."/>
            <person name="Larimer J."/>
            <person name="McCowan C."/>
            <person name="Murphy C."/>
            <person name="Pearson M."/>
            <person name="Priest M."/>
            <person name="Roberts A."/>
            <person name="Saif S."/>
            <person name="Shea T."/>
            <person name="Sykes S."/>
            <person name="Wortman J."/>
            <person name="Nusbaum C."/>
            <person name="Birren B."/>
        </authorList>
    </citation>
    <scope>NUCLEOTIDE SEQUENCE</scope>
    <source>
        <strain evidence="8">CBS 10118</strain>
    </source>
</reference>
<evidence type="ECO:0000256" key="1">
    <source>
        <dbReference type="ARBA" id="ARBA00004370"/>
    </source>
</evidence>
<sequence>MAPISSSPDYLGYTYASLLALGGIMGGVKRGSTISLVAGVGSGLAAAYGANRVSRNSADVLPSLVTSSALLILMGYRFYQGRKFMPAGLVATLSLLMVIRYYTLKL</sequence>
<gene>
    <name evidence="7" type="ORF">I302_03915</name>
    <name evidence="8" type="ORF">I302_100540</name>
</gene>
<keyword evidence="5 6" id="KW-0472">Membrane</keyword>
<dbReference type="KEGG" id="kbi:30208314"/>
<dbReference type="EMBL" id="CP144541">
    <property type="protein sequence ID" value="WVW78584.1"/>
    <property type="molecule type" value="Genomic_DNA"/>
</dbReference>
<dbReference type="AlphaFoldDB" id="A0A1B9G5D9"/>
<evidence type="ECO:0000313" key="8">
    <source>
        <dbReference type="EMBL" id="WVW78584.1"/>
    </source>
</evidence>
<dbReference type="InterPro" id="IPR044890">
    <property type="entry name" value="TMEM14_sf"/>
</dbReference>
<evidence type="ECO:0000256" key="5">
    <source>
        <dbReference type="ARBA" id="ARBA00023136"/>
    </source>
</evidence>
<keyword evidence="3 6" id="KW-0812">Transmembrane</keyword>
<evidence type="ECO:0000313" key="9">
    <source>
        <dbReference type="Proteomes" id="UP000092730"/>
    </source>
</evidence>
<feature type="transmembrane region" description="Helical" evidence="6">
    <location>
        <begin position="34"/>
        <end position="53"/>
    </location>
</feature>
<reference evidence="7" key="1">
    <citation type="submission" date="2013-07" db="EMBL/GenBank/DDBJ databases">
        <title>The Genome Sequence of Cryptococcus bestiolae CBS10118.</title>
        <authorList>
            <consortium name="The Broad Institute Genome Sequencing Platform"/>
            <person name="Cuomo C."/>
            <person name="Litvintseva A."/>
            <person name="Chen Y."/>
            <person name="Heitman J."/>
            <person name="Sun S."/>
            <person name="Springer D."/>
            <person name="Dromer F."/>
            <person name="Young S.K."/>
            <person name="Zeng Q."/>
            <person name="Gargeya S."/>
            <person name="Fitzgerald M."/>
            <person name="Abouelleil A."/>
            <person name="Alvarado L."/>
            <person name="Berlin A.M."/>
            <person name="Chapman S.B."/>
            <person name="Dewar J."/>
            <person name="Goldberg J."/>
            <person name="Griggs A."/>
            <person name="Gujja S."/>
            <person name="Hansen M."/>
            <person name="Howarth C."/>
            <person name="Imamovic A."/>
            <person name="Larimer J."/>
            <person name="McCowan C."/>
            <person name="Murphy C."/>
            <person name="Pearson M."/>
            <person name="Priest M."/>
            <person name="Roberts A."/>
            <person name="Saif S."/>
            <person name="Shea T."/>
            <person name="Sykes S."/>
            <person name="Wortman J."/>
            <person name="Nusbaum C."/>
            <person name="Birren B."/>
        </authorList>
    </citation>
    <scope>NUCLEOTIDE SEQUENCE [LARGE SCALE GENOMIC DNA]</scope>
    <source>
        <strain evidence="7">CBS 10118</strain>
    </source>
</reference>
<comment type="similarity">
    <text evidence="2">Belongs to the TMEM14 family.</text>
</comment>
<dbReference type="GO" id="GO:0031966">
    <property type="term" value="C:mitochondrial membrane"/>
    <property type="evidence" value="ECO:0007669"/>
    <property type="project" value="TreeGrafter"/>
</dbReference>
<evidence type="ECO:0000256" key="4">
    <source>
        <dbReference type="ARBA" id="ARBA00022989"/>
    </source>
</evidence>
<evidence type="ECO:0000256" key="6">
    <source>
        <dbReference type="SAM" id="Phobius"/>
    </source>
</evidence>
<dbReference type="RefSeq" id="XP_019047306.1">
    <property type="nucleotide sequence ID" value="XM_019190558.1"/>
</dbReference>
<dbReference type="Gene3D" id="1.10.10.1740">
    <property type="entry name" value="Transmembrane protein 14-like"/>
    <property type="match status" value="1"/>
</dbReference>
<proteinExistence type="inferred from homology"/>
<evidence type="ECO:0008006" key="10">
    <source>
        <dbReference type="Google" id="ProtNLM"/>
    </source>
</evidence>
<evidence type="ECO:0000256" key="2">
    <source>
        <dbReference type="ARBA" id="ARBA00007590"/>
    </source>
</evidence>
<dbReference type="Proteomes" id="UP000092730">
    <property type="component" value="Chromosome 1"/>
</dbReference>
<dbReference type="GO" id="GO:0070453">
    <property type="term" value="P:regulation of heme biosynthetic process"/>
    <property type="evidence" value="ECO:0007669"/>
    <property type="project" value="TreeGrafter"/>
</dbReference>
<name>A0A1B9G5D9_9TREE</name>
<reference evidence="7" key="3">
    <citation type="submission" date="2014-01" db="EMBL/GenBank/DDBJ databases">
        <title>Evolution of pathogenesis and genome organization in the Tremellales.</title>
        <authorList>
            <person name="Cuomo C."/>
            <person name="Litvintseva A."/>
            <person name="Heitman J."/>
            <person name="Chen Y."/>
            <person name="Sun S."/>
            <person name="Springer D."/>
            <person name="Dromer F."/>
            <person name="Young S."/>
            <person name="Zeng Q."/>
            <person name="Chapman S."/>
            <person name="Gujja S."/>
            <person name="Saif S."/>
            <person name="Birren B."/>
        </authorList>
    </citation>
    <scope>NUCLEOTIDE SEQUENCE</scope>
    <source>
        <strain evidence="7">CBS 10118</strain>
    </source>
</reference>
<dbReference type="InterPro" id="IPR005349">
    <property type="entry name" value="TMEM14"/>
</dbReference>
<comment type="subcellular location">
    <subcellularLocation>
        <location evidence="1">Membrane</location>
    </subcellularLocation>
</comment>
<dbReference type="PANTHER" id="PTHR12668:SF43">
    <property type="entry name" value="TRANSMEMBRANE PROTEIN 14 HOMOLOG"/>
    <property type="match status" value="1"/>
</dbReference>
<dbReference type="Pfam" id="PF03647">
    <property type="entry name" value="Tmemb_14"/>
    <property type="match status" value="1"/>
</dbReference>
<feature type="transmembrane region" description="Helical" evidence="6">
    <location>
        <begin position="12"/>
        <end position="28"/>
    </location>
</feature>
<dbReference type="STRING" id="1296100.A0A1B9G5D9"/>
<feature type="transmembrane region" description="Helical" evidence="6">
    <location>
        <begin position="60"/>
        <end position="78"/>
    </location>
</feature>
<evidence type="ECO:0000313" key="7">
    <source>
        <dbReference type="EMBL" id="OCF26236.1"/>
    </source>
</evidence>
<evidence type="ECO:0000256" key="3">
    <source>
        <dbReference type="ARBA" id="ARBA00022692"/>
    </source>
</evidence>
<accession>A0A1B9G5D9</accession>
<dbReference type="PANTHER" id="PTHR12668">
    <property type="entry name" value="TRANSMEMBRANE PROTEIN 14, 15"/>
    <property type="match status" value="1"/>
</dbReference>
<reference evidence="8" key="4">
    <citation type="submission" date="2024-02" db="EMBL/GenBank/DDBJ databases">
        <title>Comparative genomics of Cryptococcus and Kwoniella reveals pathogenesis evolution and contrasting modes of karyotype evolution via chromosome fusion or intercentromeric recombination.</title>
        <authorList>
            <person name="Coelho M.A."/>
            <person name="David-Palma M."/>
            <person name="Shea T."/>
            <person name="Bowers K."/>
            <person name="McGinley-Smith S."/>
            <person name="Mohammad A.W."/>
            <person name="Gnirke A."/>
            <person name="Yurkov A.M."/>
            <person name="Nowrousian M."/>
            <person name="Sun S."/>
            <person name="Cuomo C.A."/>
            <person name="Heitman J."/>
        </authorList>
    </citation>
    <scope>NUCLEOTIDE SEQUENCE</scope>
    <source>
        <strain evidence="8">CBS 10118</strain>
    </source>
</reference>
<dbReference type="VEuPathDB" id="FungiDB:I302_03915"/>
<keyword evidence="9" id="KW-1185">Reference proteome</keyword>
<protein>
    <recommendedName>
        <fullName evidence="10">Transmembrane protein 14C</fullName>
    </recommendedName>
</protein>
<keyword evidence="4 6" id="KW-1133">Transmembrane helix</keyword>
<organism evidence="7">
    <name type="scientific">Kwoniella bestiolae CBS 10118</name>
    <dbReference type="NCBI Taxonomy" id="1296100"/>
    <lineage>
        <taxon>Eukaryota</taxon>
        <taxon>Fungi</taxon>
        <taxon>Dikarya</taxon>
        <taxon>Basidiomycota</taxon>
        <taxon>Agaricomycotina</taxon>
        <taxon>Tremellomycetes</taxon>
        <taxon>Tremellales</taxon>
        <taxon>Cryptococcaceae</taxon>
        <taxon>Kwoniella</taxon>
    </lineage>
</organism>
<feature type="transmembrane region" description="Helical" evidence="6">
    <location>
        <begin position="84"/>
        <end position="103"/>
    </location>
</feature>
<dbReference type="EMBL" id="KI894020">
    <property type="protein sequence ID" value="OCF26236.1"/>
    <property type="molecule type" value="Genomic_DNA"/>
</dbReference>
<dbReference type="OrthoDB" id="5620at2759"/>
<dbReference type="GeneID" id="30208314"/>